<organism evidence="2 3">
    <name type="scientific">Nocardioides silvaticus</name>
    <dbReference type="NCBI Taxonomy" id="2201891"/>
    <lineage>
        <taxon>Bacteria</taxon>
        <taxon>Bacillati</taxon>
        <taxon>Actinomycetota</taxon>
        <taxon>Actinomycetes</taxon>
        <taxon>Propionibacteriales</taxon>
        <taxon>Nocardioidaceae</taxon>
        <taxon>Nocardioides</taxon>
    </lineage>
</organism>
<dbReference type="Proteomes" id="UP000245507">
    <property type="component" value="Unassembled WGS sequence"/>
</dbReference>
<sequence>MLHTPGPDERVDIFKVRPTGEGNTRLTYFRDATRPKWAPTGNRIAFQRPAEVWLMRGDGSDKRKLTGGYLVDWLPDGGRVLVVRGLGVDGQDPTWVVHTVATGAEEELDIDLPLVPGLVEKYPDEDYPDYSEWSYASGDAALSPDGETLAVMLWRWDSSDGYSYPFGSIFTVGLDGTGLVRVPKYTYAWGSPRWSPNGQQLLYWAEEPRGYCASSIRSLRLDGSPGAVDIQKRCAQPDPTWSPDGRKILFVSGRSNSLQIASKDGERNRNVLPEVTGVYRAEPDWRAGR</sequence>
<reference evidence="2 3" key="1">
    <citation type="submission" date="2018-05" db="EMBL/GenBank/DDBJ databases">
        <title>Nocardioides silvaticus genome.</title>
        <authorList>
            <person name="Li C."/>
            <person name="Wang G."/>
        </authorList>
    </citation>
    <scope>NUCLEOTIDE SEQUENCE [LARGE SCALE GENOMIC DNA]</scope>
    <source>
        <strain evidence="2 3">CCTCC AB 2018079</strain>
    </source>
</reference>
<name>A0A316TRJ4_9ACTN</name>
<accession>A0A316TRJ4</accession>
<comment type="similarity">
    <text evidence="1">Belongs to the TolB family.</text>
</comment>
<dbReference type="AlphaFoldDB" id="A0A316TRJ4"/>
<proteinExistence type="inferred from homology"/>
<evidence type="ECO:0000256" key="1">
    <source>
        <dbReference type="ARBA" id="ARBA00009820"/>
    </source>
</evidence>
<dbReference type="PANTHER" id="PTHR36842">
    <property type="entry name" value="PROTEIN TOLB HOMOLOG"/>
    <property type="match status" value="1"/>
</dbReference>
<evidence type="ECO:0000313" key="2">
    <source>
        <dbReference type="EMBL" id="PWN04834.1"/>
    </source>
</evidence>
<dbReference type="PANTHER" id="PTHR36842:SF1">
    <property type="entry name" value="PROTEIN TOLB"/>
    <property type="match status" value="1"/>
</dbReference>
<protein>
    <recommendedName>
        <fullName evidence="4">Dipeptidylpeptidase IV N-terminal domain-containing protein</fullName>
    </recommendedName>
</protein>
<dbReference type="Gene3D" id="2.120.10.30">
    <property type="entry name" value="TolB, C-terminal domain"/>
    <property type="match status" value="2"/>
</dbReference>
<dbReference type="Pfam" id="PF07676">
    <property type="entry name" value="PD40"/>
    <property type="match status" value="2"/>
</dbReference>
<gene>
    <name evidence="2" type="ORF">DJ010_04305</name>
</gene>
<dbReference type="SUPFAM" id="SSF82171">
    <property type="entry name" value="DPP6 N-terminal domain-like"/>
    <property type="match status" value="1"/>
</dbReference>
<keyword evidence="3" id="KW-1185">Reference proteome</keyword>
<comment type="caution">
    <text evidence="2">The sequence shown here is derived from an EMBL/GenBank/DDBJ whole genome shotgun (WGS) entry which is preliminary data.</text>
</comment>
<dbReference type="EMBL" id="QGDD01000001">
    <property type="protein sequence ID" value="PWN04834.1"/>
    <property type="molecule type" value="Genomic_DNA"/>
</dbReference>
<evidence type="ECO:0000313" key="3">
    <source>
        <dbReference type="Proteomes" id="UP000245507"/>
    </source>
</evidence>
<dbReference type="InterPro" id="IPR011659">
    <property type="entry name" value="WD40"/>
</dbReference>
<evidence type="ECO:0008006" key="4">
    <source>
        <dbReference type="Google" id="ProtNLM"/>
    </source>
</evidence>
<dbReference type="InterPro" id="IPR011042">
    <property type="entry name" value="6-blade_b-propeller_TolB-like"/>
</dbReference>